<protein>
    <submittedName>
        <fullName evidence="2">Uncharacterized protein</fullName>
    </submittedName>
</protein>
<keyword evidence="3" id="KW-1185">Reference proteome</keyword>
<evidence type="ECO:0000313" key="3">
    <source>
        <dbReference type="Proteomes" id="UP001203338"/>
    </source>
</evidence>
<dbReference type="Proteomes" id="UP001203338">
    <property type="component" value="Unassembled WGS sequence"/>
</dbReference>
<proteinExistence type="predicted"/>
<reference evidence="2 3" key="1">
    <citation type="submission" date="2022-05" db="EMBL/GenBank/DDBJ databases">
        <authorList>
            <person name="Park J.-S."/>
        </authorList>
    </citation>
    <scope>NUCLEOTIDE SEQUENCE [LARGE SCALE GENOMIC DNA]</scope>
    <source>
        <strain evidence="2 3">2012CJ34-2</strain>
    </source>
</reference>
<accession>A0ABT0PGH1</accession>
<gene>
    <name evidence="2" type="ORF">M3P05_10510</name>
</gene>
<feature type="region of interest" description="Disordered" evidence="1">
    <location>
        <begin position="1"/>
        <end position="81"/>
    </location>
</feature>
<name>A0ABT0PGH1_9GAMM</name>
<dbReference type="RefSeq" id="WP_249699549.1">
    <property type="nucleotide sequence ID" value="NZ_JAMFLX010000012.1"/>
</dbReference>
<evidence type="ECO:0000313" key="2">
    <source>
        <dbReference type="EMBL" id="MCL6270351.1"/>
    </source>
</evidence>
<feature type="compositionally biased region" description="Basic and acidic residues" evidence="1">
    <location>
        <begin position="65"/>
        <end position="81"/>
    </location>
</feature>
<feature type="compositionally biased region" description="Basic residues" evidence="1">
    <location>
        <begin position="52"/>
        <end position="64"/>
    </location>
</feature>
<comment type="caution">
    <text evidence="2">The sequence shown here is derived from an EMBL/GenBank/DDBJ whole genome shotgun (WGS) entry which is preliminary data.</text>
</comment>
<organism evidence="2 3">
    <name type="scientific">Parendozoicomonas callyspongiae</name>
    <dbReference type="NCBI Taxonomy" id="2942213"/>
    <lineage>
        <taxon>Bacteria</taxon>
        <taxon>Pseudomonadati</taxon>
        <taxon>Pseudomonadota</taxon>
        <taxon>Gammaproteobacteria</taxon>
        <taxon>Oceanospirillales</taxon>
        <taxon>Endozoicomonadaceae</taxon>
        <taxon>Parendozoicomonas</taxon>
    </lineage>
</organism>
<evidence type="ECO:0000256" key="1">
    <source>
        <dbReference type="SAM" id="MobiDB-lite"/>
    </source>
</evidence>
<sequence>MEGNKGIHSGSGAGVSPNKPPSSPAKPRGKSGPNTVSHAKGKKNISSSKSPAHPHSKDLHKRTHSHELDFESSYDRIDKSRDPEEMETLYLGVIRRSPSQKQLAALKELMIWKTADLVAEKYQTALERKGELQKDYDQHCSLNACRKKEKYFKTAAGKFAQFVDAESIHTCLIHKINEKLAVGDIEYTLEQAMTVAREGALDLDLFLAASNDYHLFENLLAARSSEGARPEDVTNQRVYAQLQAKATADVALNLFSSLQVQYGDTMSLNECAMLISKSDHEILSMLENEHSQCVIDTLGFDPHTDRDRLVHYVDPNVLRKELALYIDLHQEYVQAG</sequence>
<dbReference type="EMBL" id="JAMFLX010000012">
    <property type="protein sequence ID" value="MCL6270351.1"/>
    <property type="molecule type" value="Genomic_DNA"/>
</dbReference>